<dbReference type="AlphaFoldDB" id="A0A8S4PFS0"/>
<dbReference type="Proteomes" id="UP000749559">
    <property type="component" value="Unassembled WGS sequence"/>
</dbReference>
<protein>
    <submittedName>
        <fullName evidence="2">Uncharacterized protein</fullName>
    </submittedName>
</protein>
<organism evidence="2 3">
    <name type="scientific">Owenia fusiformis</name>
    <name type="common">Polychaete worm</name>
    <dbReference type="NCBI Taxonomy" id="6347"/>
    <lineage>
        <taxon>Eukaryota</taxon>
        <taxon>Metazoa</taxon>
        <taxon>Spiralia</taxon>
        <taxon>Lophotrochozoa</taxon>
        <taxon>Annelida</taxon>
        <taxon>Polychaeta</taxon>
        <taxon>Sedentaria</taxon>
        <taxon>Canalipalpata</taxon>
        <taxon>Sabellida</taxon>
        <taxon>Oweniida</taxon>
        <taxon>Oweniidae</taxon>
        <taxon>Owenia</taxon>
    </lineage>
</organism>
<keyword evidence="3" id="KW-1185">Reference proteome</keyword>
<name>A0A8S4PFS0_OWEFU</name>
<accession>A0A8S4PFS0</accession>
<sequence length="183" mass="19926">MYIFIVPLLKTINHIHIFHIQAASEHFTDEFDDDDVNRISQPDEHGIAESFNFEGVAEVIGVTNNTINRYEGTSNTVTTYDATNDTVNSYEVSNGDRYSSTYDTNVVNGSNYGVNGSENAYSSNVIMTASGNIMDGSGAGQISQNDGDVSERGYDQDGLPNDPVADYSMFQPITTQGVPTIVN</sequence>
<feature type="region of interest" description="Disordered" evidence="1">
    <location>
        <begin position="137"/>
        <end position="167"/>
    </location>
</feature>
<evidence type="ECO:0000313" key="2">
    <source>
        <dbReference type="EMBL" id="CAH1792003.1"/>
    </source>
</evidence>
<evidence type="ECO:0000256" key="1">
    <source>
        <dbReference type="SAM" id="MobiDB-lite"/>
    </source>
</evidence>
<evidence type="ECO:0000313" key="3">
    <source>
        <dbReference type="Proteomes" id="UP000749559"/>
    </source>
</evidence>
<reference evidence="2" key="1">
    <citation type="submission" date="2022-03" db="EMBL/GenBank/DDBJ databases">
        <authorList>
            <person name="Martin C."/>
        </authorList>
    </citation>
    <scope>NUCLEOTIDE SEQUENCE</scope>
</reference>
<comment type="caution">
    <text evidence="2">The sequence shown here is derived from an EMBL/GenBank/DDBJ whole genome shotgun (WGS) entry which is preliminary data.</text>
</comment>
<proteinExistence type="predicted"/>
<dbReference type="EMBL" id="CAIIXF020000008">
    <property type="protein sequence ID" value="CAH1792003.1"/>
    <property type="molecule type" value="Genomic_DNA"/>
</dbReference>
<gene>
    <name evidence="2" type="ORF">OFUS_LOCUS17029</name>
</gene>